<evidence type="ECO:0000313" key="3">
    <source>
        <dbReference type="Proteomes" id="UP000318478"/>
    </source>
</evidence>
<name>A0A5C5YQ57_9BACT</name>
<feature type="chain" id="PRO_5022862060" description="PEP-CTERM protein-sorting domain-containing protein" evidence="1">
    <location>
        <begin position="21"/>
        <end position="230"/>
    </location>
</feature>
<evidence type="ECO:0008006" key="4">
    <source>
        <dbReference type="Google" id="ProtNLM"/>
    </source>
</evidence>
<dbReference type="EMBL" id="SJPO01000005">
    <property type="protein sequence ID" value="TWT76969.1"/>
    <property type="molecule type" value="Genomic_DNA"/>
</dbReference>
<organism evidence="2 3">
    <name type="scientific">Posidoniimonas polymericola</name>
    <dbReference type="NCBI Taxonomy" id="2528002"/>
    <lineage>
        <taxon>Bacteria</taxon>
        <taxon>Pseudomonadati</taxon>
        <taxon>Planctomycetota</taxon>
        <taxon>Planctomycetia</taxon>
        <taxon>Pirellulales</taxon>
        <taxon>Lacipirellulaceae</taxon>
        <taxon>Posidoniimonas</taxon>
    </lineage>
</organism>
<comment type="caution">
    <text evidence="2">The sequence shown here is derived from an EMBL/GenBank/DDBJ whole genome shotgun (WGS) entry which is preliminary data.</text>
</comment>
<keyword evidence="3" id="KW-1185">Reference proteome</keyword>
<feature type="signal peptide" evidence="1">
    <location>
        <begin position="1"/>
        <end position="20"/>
    </location>
</feature>
<accession>A0A5C5YQ57</accession>
<dbReference type="Proteomes" id="UP000318478">
    <property type="component" value="Unassembled WGS sequence"/>
</dbReference>
<evidence type="ECO:0000313" key="2">
    <source>
        <dbReference type="EMBL" id="TWT76969.1"/>
    </source>
</evidence>
<evidence type="ECO:0000256" key="1">
    <source>
        <dbReference type="SAM" id="SignalP"/>
    </source>
</evidence>
<protein>
    <recommendedName>
        <fullName evidence="4">PEP-CTERM protein-sorting domain-containing protein</fullName>
    </recommendedName>
</protein>
<proteinExistence type="predicted"/>
<gene>
    <name evidence="2" type="ORF">Pla123a_23940</name>
</gene>
<reference evidence="2 3" key="1">
    <citation type="submission" date="2019-02" db="EMBL/GenBank/DDBJ databases">
        <title>Deep-cultivation of Planctomycetes and their phenomic and genomic characterization uncovers novel biology.</title>
        <authorList>
            <person name="Wiegand S."/>
            <person name="Jogler M."/>
            <person name="Boedeker C."/>
            <person name="Pinto D."/>
            <person name="Vollmers J."/>
            <person name="Rivas-Marin E."/>
            <person name="Kohn T."/>
            <person name="Peeters S.H."/>
            <person name="Heuer A."/>
            <person name="Rast P."/>
            <person name="Oberbeckmann S."/>
            <person name="Bunk B."/>
            <person name="Jeske O."/>
            <person name="Meyerdierks A."/>
            <person name="Storesund J.E."/>
            <person name="Kallscheuer N."/>
            <person name="Luecker S."/>
            <person name="Lage O.M."/>
            <person name="Pohl T."/>
            <person name="Merkel B.J."/>
            <person name="Hornburger P."/>
            <person name="Mueller R.-W."/>
            <person name="Bruemmer F."/>
            <person name="Labrenz M."/>
            <person name="Spormann A.M."/>
            <person name="Op Den Camp H."/>
            <person name="Overmann J."/>
            <person name="Amann R."/>
            <person name="Jetten M.S.M."/>
            <person name="Mascher T."/>
            <person name="Medema M.H."/>
            <person name="Devos D.P."/>
            <person name="Kaster A.-K."/>
            <person name="Ovreas L."/>
            <person name="Rohde M."/>
            <person name="Galperin M.Y."/>
            <person name="Jogler C."/>
        </authorList>
    </citation>
    <scope>NUCLEOTIDE SEQUENCE [LARGE SCALE GENOMIC DNA]</scope>
    <source>
        <strain evidence="2 3">Pla123a</strain>
    </source>
</reference>
<keyword evidence="1" id="KW-0732">Signal</keyword>
<sequence length="230" mass="23098" precursor="true">MIRTALVAAAVVVGSARVNAAVIVPDSVAAPFEDWSRGFFGSTYAEWDVFSSAFGSPNLPDAGEVELADATLLQGTPGAVLTGGGNIYSPAAAAQLAVAIPQLASAPVGTTRIVAQVQSLGATLDAGSVFLTPANGVANPPMYSTLAATGVGFGAVEQHLFAWDVAADADGYVLTFAGSGPHFSLDQVVIDTYTQNDGFSAFPLGAPEPAAALLLALGGAASLTQRSRVS</sequence>
<dbReference type="AlphaFoldDB" id="A0A5C5YQ57"/>